<dbReference type="InterPro" id="IPR018891">
    <property type="entry name" value="AIPR_C"/>
</dbReference>
<protein>
    <submittedName>
        <fullName evidence="2">AIPR protein</fullName>
    </submittedName>
</protein>
<evidence type="ECO:0000313" key="2">
    <source>
        <dbReference type="EMBL" id="SMD22322.1"/>
    </source>
</evidence>
<dbReference type="AlphaFoldDB" id="A0A1W2FKW3"/>
<organism evidence="2 3">
    <name type="scientific">Lentzea albidocapillata</name>
    <dbReference type="NCBI Taxonomy" id="40571"/>
    <lineage>
        <taxon>Bacteria</taxon>
        <taxon>Bacillati</taxon>
        <taxon>Actinomycetota</taxon>
        <taxon>Actinomycetes</taxon>
        <taxon>Pseudonocardiales</taxon>
        <taxon>Pseudonocardiaceae</taxon>
        <taxon>Lentzea</taxon>
    </lineage>
</organism>
<evidence type="ECO:0000313" key="3">
    <source>
        <dbReference type="Proteomes" id="UP000192840"/>
    </source>
</evidence>
<evidence type="ECO:0000259" key="1">
    <source>
        <dbReference type="Pfam" id="PF10592"/>
    </source>
</evidence>
<accession>A0A1W2FKW3</accession>
<keyword evidence="3" id="KW-1185">Reference proteome</keyword>
<feature type="domain" description="Abortive phage infection protein C-terminal" evidence="1">
    <location>
        <begin position="255"/>
        <end position="524"/>
    </location>
</feature>
<dbReference type="RefSeq" id="WP_248782545.1">
    <property type="nucleotide sequence ID" value="NZ_JOEA01000036.1"/>
</dbReference>
<dbReference type="Pfam" id="PF10592">
    <property type="entry name" value="AIPR"/>
    <property type="match status" value="1"/>
</dbReference>
<dbReference type="Proteomes" id="UP000192840">
    <property type="component" value="Unassembled WGS sequence"/>
</dbReference>
<dbReference type="STRING" id="40571.SAMN05660733_06752"/>
<proteinExistence type="predicted"/>
<name>A0A1W2FKW3_9PSEU</name>
<gene>
    <name evidence="2" type="ORF">SAMN05660733_06752</name>
</gene>
<sequence length="569" mass="64701">MDRVTEGLLKTWVGNHGVTLADESEQFEHFVNFIVLSRHHNQQFTVDDYSCGSGGTQGIDGFALSINNELIANIEELEDALKGTHSIESAITIVQSKRSPSFDLGDFGTFVDAAHWLLTKATPPHGKLKAQHEMLKRLFDESARFVANPICRMYYVTTGTWTNPAPFASKISDTIERLEQSNLFSRIDIHSWGTKEIQSNWRAIDSATEVTIQFDQRTTLPDMQGIQEAYLGVLPGVEFVKLVTDEDGDIRRTLFFDNVRDFQGDNDVNRDILNTLNSDAADKFCVLNNGVTVVARDLKPTGNRFTLKDFQIVNGCQTSYILHRNTASLDGVFVPFRLIIASDEDVANSIARATNNQSPVTPENLMALSLLQRRIENYFDSFDDSDGHRIYYERRSKQWFGSTQVRGTWRVITLRNLMQSFASLYLRIPHTAARYYGDLRGRVGSEVFAERHHPAYYYSAAYAFCKLDHFFRSGAVDRELKPTRYHLLAGLRTLHTKSIKPDSVESNEKKAETACSSFNKLIWNDQEYLKAIARCEKVLRDLAEGREITRDFGRTRDFTDQYLKALLAS</sequence>
<reference evidence="3" key="1">
    <citation type="submission" date="2017-04" db="EMBL/GenBank/DDBJ databases">
        <authorList>
            <person name="Varghese N."/>
            <person name="Submissions S."/>
        </authorList>
    </citation>
    <scope>NUCLEOTIDE SEQUENCE [LARGE SCALE GENOMIC DNA]</scope>
    <source>
        <strain evidence="3">DSM 44073</strain>
    </source>
</reference>
<dbReference type="EMBL" id="FWYC01000016">
    <property type="protein sequence ID" value="SMD22322.1"/>
    <property type="molecule type" value="Genomic_DNA"/>
</dbReference>